<keyword evidence="1" id="KW-1133">Transmembrane helix</keyword>
<feature type="transmembrane region" description="Helical" evidence="1">
    <location>
        <begin position="6"/>
        <end position="27"/>
    </location>
</feature>
<comment type="caution">
    <text evidence="2">The sequence shown here is derived from an EMBL/GenBank/DDBJ whole genome shotgun (WGS) entry which is preliminary data.</text>
</comment>
<feature type="transmembrane region" description="Helical" evidence="1">
    <location>
        <begin position="81"/>
        <end position="102"/>
    </location>
</feature>
<reference evidence="2 3" key="1">
    <citation type="submission" date="2023-08" db="EMBL/GenBank/DDBJ databases">
        <title>Microbacterium sp. nov., isolated from a waste landfill.</title>
        <authorList>
            <person name="Wen W."/>
        </authorList>
    </citation>
    <scope>NUCLEOTIDE SEQUENCE [LARGE SCALE GENOMIC DNA]</scope>
    <source>
        <strain evidence="2 3">ASV81</strain>
    </source>
</reference>
<evidence type="ECO:0000313" key="2">
    <source>
        <dbReference type="EMBL" id="MDQ4214991.1"/>
    </source>
</evidence>
<accession>A0ABU0XIN1</accession>
<keyword evidence="1" id="KW-0812">Transmembrane</keyword>
<evidence type="ECO:0000256" key="1">
    <source>
        <dbReference type="SAM" id="Phobius"/>
    </source>
</evidence>
<evidence type="ECO:0000313" key="3">
    <source>
        <dbReference type="Proteomes" id="UP001230289"/>
    </source>
</evidence>
<evidence type="ECO:0008006" key="4">
    <source>
        <dbReference type="Google" id="ProtNLM"/>
    </source>
</evidence>
<sequence length="146" mass="15693">MASDWRVLGVLGIDLLVMVPGIVFVAIWRVHFDATRAALLTAAIVWPVFAFCYGVCSAGGRSLGGLAFGTRLVLVPSGRSLGPWCRGWLAFLLGVLLVLLVASEMGPWGRARRADPEEQFTGKTRFIDVAASRGLDPVGSPQPRIE</sequence>
<protein>
    <recommendedName>
        <fullName evidence="4">RDD domain-containing protein</fullName>
    </recommendedName>
</protein>
<dbReference type="EMBL" id="JAVFCB010000008">
    <property type="protein sequence ID" value="MDQ4214991.1"/>
    <property type="molecule type" value="Genomic_DNA"/>
</dbReference>
<keyword evidence="3" id="KW-1185">Reference proteome</keyword>
<dbReference type="Proteomes" id="UP001230289">
    <property type="component" value="Unassembled WGS sequence"/>
</dbReference>
<proteinExistence type="predicted"/>
<gene>
    <name evidence="2" type="ORF">RBR11_13800</name>
</gene>
<keyword evidence="1" id="KW-0472">Membrane</keyword>
<name>A0ABU0XIN1_9MICO</name>
<organism evidence="2 3">
    <name type="scientific">Microbacterium capsulatum</name>
    <dbReference type="NCBI Taxonomy" id="3041921"/>
    <lineage>
        <taxon>Bacteria</taxon>
        <taxon>Bacillati</taxon>
        <taxon>Actinomycetota</taxon>
        <taxon>Actinomycetes</taxon>
        <taxon>Micrococcales</taxon>
        <taxon>Microbacteriaceae</taxon>
        <taxon>Microbacterium</taxon>
    </lineage>
</organism>
<feature type="transmembrane region" description="Helical" evidence="1">
    <location>
        <begin position="39"/>
        <end position="61"/>
    </location>
</feature>
<dbReference type="RefSeq" id="WP_308489942.1">
    <property type="nucleotide sequence ID" value="NZ_JAVFCB010000008.1"/>
</dbReference>